<evidence type="ECO:0000256" key="1">
    <source>
        <dbReference type="SAM" id="MobiDB-lite"/>
    </source>
</evidence>
<feature type="transmembrane region" description="Helical" evidence="2">
    <location>
        <begin position="82"/>
        <end position="101"/>
    </location>
</feature>
<keyword evidence="2" id="KW-0472">Membrane</keyword>
<evidence type="ECO:0000256" key="2">
    <source>
        <dbReference type="SAM" id="Phobius"/>
    </source>
</evidence>
<feature type="region of interest" description="Disordered" evidence="1">
    <location>
        <begin position="144"/>
        <end position="164"/>
    </location>
</feature>
<dbReference type="Proteomes" id="UP000321832">
    <property type="component" value="Unassembled WGS sequence"/>
</dbReference>
<keyword evidence="2" id="KW-0812">Transmembrane</keyword>
<keyword evidence="4" id="KW-0808">Transferase</keyword>
<feature type="transmembrane region" description="Helical" evidence="2">
    <location>
        <begin position="53"/>
        <end position="70"/>
    </location>
</feature>
<evidence type="ECO:0000313" key="4">
    <source>
        <dbReference type="EMBL" id="TXC66443.1"/>
    </source>
</evidence>
<keyword evidence="5" id="KW-1185">Reference proteome</keyword>
<dbReference type="AlphaFoldDB" id="A0A5C6U080"/>
<keyword evidence="4" id="KW-0012">Acyltransferase</keyword>
<reference evidence="4 5" key="1">
    <citation type="submission" date="2019-08" db="EMBL/GenBank/DDBJ databases">
        <authorList>
            <person name="Khan S.A."/>
            <person name="Jeon C.O."/>
            <person name="Jeong S.E."/>
        </authorList>
    </citation>
    <scope>NUCLEOTIDE SEQUENCE [LARGE SCALE GENOMIC DNA]</scope>
    <source>
        <strain evidence="5">IMCC1728</strain>
    </source>
</reference>
<comment type="caution">
    <text evidence="4">The sequence shown here is derived from an EMBL/GenBank/DDBJ whole genome shotgun (WGS) entry which is preliminary data.</text>
</comment>
<feature type="domain" description="Acyltransferase 3" evidence="3">
    <location>
        <begin position="14"/>
        <end position="120"/>
    </location>
</feature>
<evidence type="ECO:0000259" key="3">
    <source>
        <dbReference type="Pfam" id="PF01757"/>
    </source>
</evidence>
<dbReference type="Pfam" id="PF01757">
    <property type="entry name" value="Acyl_transf_3"/>
    <property type="match status" value="1"/>
</dbReference>
<feature type="compositionally biased region" description="Polar residues" evidence="1">
    <location>
        <begin position="155"/>
        <end position="164"/>
    </location>
</feature>
<accession>A0A5C6U080</accession>
<name>A0A5C6U080_9BURK</name>
<proteinExistence type="predicted"/>
<evidence type="ECO:0000313" key="5">
    <source>
        <dbReference type="Proteomes" id="UP000321832"/>
    </source>
</evidence>
<gene>
    <name evidence="4" type="ORF">FSC37_13090</name>
</gene>
<dbReference type="InterPro" id="IPR002656">
    <property type="entry name" value="Acyl_transf_3_dom"/>
</dbReference>
<organism evidence="4 5">
    <name type="scientific">Piscinibacter aquaticus</name>
    <dbReference type="NCBI Taxonomy" id="392597"/>
    <lineage>
        <taxon>Bacteria</taxon>
        <taxon>Pseudomonadati</taxon>
        <taxon>Pseudomonadota</taxon>
        <taxon>Betaproteobacteria</taxon>
        <taxon>Burkholderiales</taxon>
        <taxon>Sphaerotilaceae</taxon>
        <taxon>Piscinibacter</taxon>
    </lineage>
</organism>
<keyword evidence="2" id="KW-1133">Transmembrane helix</keyword>
<feature type="transmembrane region" description="Helical" evidence="2">
    <location>
        <begin position="12"/>
        <end position="33"/>
    </location>
</feature>
<sequence length="164" mass="17729">MRAGHDIVTPALSIWLDISRVIAALVVFVGHARGLAVAPADIGPGWHRAGEDAVVAFFVISGYVIAWSTARSGADFRGYMEARASRIYSAAIPALLFALAIDHIGMQLDSSRYLPNWQYDYIVPTLLFHWSFLGGTGSAPPTRTRWLPTGHFPTRSGTTSSSAV</sequence>
<dbReference type="GO" id="GO:0016747">
    <property type="term" value="F:acyltransferase activity, transferring groups other than amino-acyl groups"/>
    <property type="evidence" value="ECO:0007669"/>
    <property type="project" value="InterPro"/>
</dbReference>
<protein>
    <submittedName>
        <fullName evidence="4">Acyltransferase family protein</fullName>
    </submittedName>
</protein>
<dbReference type="EMBL" id="VOPW01000001">
    <property type="protein sequence ID" value="TXC66443.1"/>
    <property type="molecule type" value="Genomic_DNA"/>
</dbReference>